<dbReference type="GO" id="GO:0046872">
    <property type="term" value="F:metal ion binding"/>
    <property type="evidence" value="ECO:0007669"/>
    <property type="project" value="UniProtKB-KW"/>
</dbReference>
<keyword evidence="12" id="KW-1185">Reference proteome</keyword>
<dbReference type="Proteomes" id="UP000246894">
    <property type="component" value="Chromosome"/>
</dbReference>
<dbReference type="InterPro" id="IPR043519">
    <property type="entry name" value="NT_sf"/>
</dbReference>
<keyword evidence="7" id="KW-0067">ATP-binding</keyword>
<dbReference type="EMBL" id="CP023994">
    <property type="protein sequence ID" value="AWR22360.1"/>
    <property type="molecule type" value="Genomic_DNA"/>
</dbReference>
<dbReference type="Pfam" id="PF01381">
    <property type="entry name" value="HTH_3"/>
    <property type="match status" value="1"/>
</dbReference>
<dbReference type="PANTHER" id="PTHR33571">
    <property type="entry name" value="SSL8005 PROTEIN"/>
    <property type="match status" value="1"/>
</dbReference>
<dbReference type="InterPro" id="IPR052038">
    <property type="entry name" value="Type-VII_TA_antitoxin"/>
</dbReference>
<comment type="cofactor">
    <cofactor evidence="1">
        <name>Mg(2+)</name>
        <dbReference type="ChEBI" id="CHEBI:18420"/>
    </cofactor>
</comment>
<dbReference type="KEGG" id="aum:AURMO_01779"/>
<evidence type="ECO:0000256" key="4">
    <source>
        <dbReference type="ARBA" id="ARBA00022695"/>
    </source>
</evidence>
<evidence type="ECO:0000313" key="11">
    <source>
        <dbReference type="EMBL" id="AWR22360.1"/>
    </source>
</evidence>
<evidence type="ECO:0000313" key="12">
    <source>
        <dbReference type="Proteomes" id="UP000246894"/>
    </source>
</evidence>
<dbReference type="GO" id="GO:0003677">
    <property type="term" value="F:DNA binding"/>
    <property type="evidence" value="ECO:0007669"/>
    <property type="project" value="InterPro"/>
</dbReference>
<dbReference type="GO" id="GO:0016779">
    <property type="term" value="F:nucleotidyltransferase activity"/>
    <property type="evidence" value="ECO:0007669"/>
    <property type="project" value="UniProtKB-KW"/>
</dbReference>
<evidence type="ECO:0000256" key="6">
    <source>
        <dbReference type="ARBA" id="ARBA00022741"/>
    </source>
</evidence>
<evidence type="ECO:0000256" key="5">
    <source>
        <dbReference type="ARBA" id="ARBA00022723"/>
    </source>
</evidence>
<dbReference type="Gene3D" id="3.30.460.10">
    <property type="entry name" value="Beta Polymerase, domain 2"/>
    <property type="match status" value="1"/>
</dbReference>
<keyword evidence="8" id="KW-0460">Magnesium</keyword>
<feature type="domain" description="HTH cro/C1-type" evidence="10">
    <location>
        <begin position="2"/>
        <end position="44"/>
    </location>
</feature>
<evidence type="ECO:0000256" key="9">
    <source>
        <dbReference type="ARBA" id="ARBA00038276"/>
    </source>
</evidence>
<dbReference type="OrthoDB" id="9803128at2"/>
<proteinExistence type="inferred from homology"/>
<reference evidence="11 12" key="1">
    <citation type="submission" date="2017-10" db="EMBL/GenBank/DDBJ databases">
        <title>Genome of an Actinobacterium that displays light-enhanced growth.</title>
        <authorList>
            <person name="Maresca J.A."/>
            <person name="Hempel P."/>
            <person name="Shevchenko O."/>
            <person name="Miller K.J."/>
            <person name="Hahn M.W."/>
        </authorList>
    </citation>
    <scope>NUCLEOTIDE SEQUENCE [LARGE SCALE GENOMIC DNA]</scope>
    <source>
        <strain evidence="11 12">MWH-Mo1</strain>
    </source>
</reference>
<dbReference type="CDD" id="cd05403">
    <property type="entry name" value="NT_KNTase_like"/>
    <property type="match status" value="1"/>
</dbReference>
<dbReference type="Gene3D" id="1.10.260.40">
    <property type="entry name" value="lambda repressor-like DNA-binding domains"/>
    <property type="match status" value="1"/>
</dbReference>
<dbReference type="GO" id="GO:0005524">
    <property type="term" value="F:ATP binding"/>
    <property type="evidence" value="ECO:0007669"/>
    <property type="project" value="UniProtKB-KW"/>
</dbReference>
<dbReference type="InterPro" id="IPR002934">
    <property type="entry name" value="Polymerase_NTP_transf_dom"/>
</dbReference>
<comment type="similarity">
    <text evidence="9">Belongs to the MntA antitoxin family.</text>
</comment>
<keyword evidence="2" id="KW-1277">Toxin-antitoxin system</keyword>
<dbReference type="PANTHER" id="PTHR33571:SF12">
    <property type="entry name" value="BSL3053 PROTEIN"/>
    <property type="match status" value="1"/>
</dbReference>
<dbReference type="SUPFAM" id="SSF47413">
    <property type="entry name" value="lambda repressor-like DNA-binding domains"/>
    <property type="match status" value="1"/>
</dbReference>
<evidence type="ECO:0000256" key="3">
    <source>
        <dbReference type="ARBA" id="ARBA00022679"/>
    </source>
</evidence>
<dbReference type="SUPFAM" id="SSF81301">
    <property type="entry name" value="Nucleotidyltransferase"/>
    <property type="match status" value="1"/>
</dbReference>
<dbReference type="PROSITE" id="PS50943">
    <property type="entry name" value="HTH_CROC1"/>
    <property type="match status" value="1"/>
</dbReference>
<evidence type="ECO:0000256" key="7">
    <source>
        <dbReference type="ARBA" id="ARBA00022840"/>
    </source>
</evidence>
<keyword evidence="4" id="KW-0548">Nucleotidyltransferase</keyword>
<gene>
    <name evidence="11" type="ORF">AURMO_01779</name>
</gene>
<evidence type="ECO:0000256" key="2">
    <source>
        <dbReference type="ARBA" id="ARBA00022649"/>
    </source>
</evidence>
<organism evidence="11 12">
    <name type="scientific">Aurantimicrobium photophilum</name>
    <dbReference type="NCBI Taxonomy" id="1987356"/>
    <lineage>
        <taxon>Bacteria</taxon>
        <taxon>Bacillati</taxon>
        <taxon>Actinomycetota</taxon>
        <taxon>Actinomycetes</taxon>
        <taxon>Micrococcales</taxon>
        <taxon>Microbacteriaceae</taxon>
        <taxon>Aurantimicrobium</taxon>
    </lineage>
</organism>
<evidence type="ECO:0000256" key="1">
    <source>
        <dbReference type="ARBA" id="ARBA00001946"/>
    </source>
</evidence>
<dbReference type="CDD" id="cd00093">
    <property type="entry name" value="HTH_XRE"/>
    <property type="match status" value="1"/>
</dbReference>
<protein>
    <submittedName>
        <fullName evidence="11">Nucleotidyltransferase domain protein</fullName>
    </submittedName>
</protein>
<sequence>MQLAEQAGITQSVVSAYEAGRREPSFSTLAKLVEAAGFDLTVGFEPHVLHTPDFLNLLHTNKNQILQLCVDAGVSNMRIFGSVARGTAGPHSDIDLLVDLAPETGLFALMSLEQKIQELVGVKVDLVPASGLKPAVWDQVMGEAIYFG</sequence>
<evidence type="ECO:0000256" key="8">
    <source>
        <dbReference type="ARBA" id="ARBA00022842"/>
    </source>
</evidence>
<accession>A0A2Z3S0Y5</accession>
<dbReference type="Pfam" id="PF01909">
    <property type="entry name" value="NTP_transf_2"/>
    <property type="match status" value="1"/>
</dbReference>
<dbReference type="InterPro" id="IPR010982">
    <property type="entry name" value="Lambda_DNA-bd_dom_sf"/>
</dbReference>
<keyword evidence="6" id="KW-0547">Nucleotide-binding</keyword>
<name>A0A2Z3S0Y5_9MICO</name>
<dbReference type="InterPro" id="IPR001387">
    <property type="entry name" value="Cro/C1-type_HTH"/>
</dbReference>
<keyword evidence="3 11" id="KW-0808">Transferase</keyword>
<evidence type="ECO:0000259" key="10">
    <source>
        <dbReference type="PROSITE" id="PS50943"/>
    </source>
</evidence>
<dbReference type="AlphaFoldDB" id="A0A2Z3S0Y5"/>
<keyword evidence="5" id="KW-0479">Metal-binding</keyword>